<comment type="similarity">
    <text evidence="3">Belongs to the AB hydrolase superfamily. MenH family.</text>
</comment>
<sequence>MQINGVAYHVVETGESSPNKPTLVFLHGFTGSSKTYAAWMSAWSEAYHCLSFDMIGHGKTDSPATSSRYHMENVIADIWQILQEKAIRQVVLIGYSMGGRVAISFASRFPEMVNGLVLMGSSPGLPTAEEREQRRASDEKLAAWIKTAGIEEFVDYWQELPLFDSQKQLTVEKQKVVRSERLKQQPLGLANSLIGMGTGAQESYWEKLHRFTFPVLLITGEYDQKFQQIAANMHTLLPISEIAIIERAGHAAYLEQPEVVQWTINNWLMNQIGGKLS</sequence>
<proteinExistence type="inferred from homology"/>
<dbReference type="HAMAP" id="MF_01660">
    <property type="entry name" value="MenH"/>
    <property type="match status" value="1"/>
</dbReference>
<evidence type="ECO:0000256" key="2">
    <source>
        <dbReference type="ARBA" id="ARBA00023239"/>
    </source>
</evidence>
<dbReference type="UniPathway" id="UPA00079"/>
<comment type="subunit">
    <text evidence="3">Monomer.</text>
</comment>
<dbReference type="NCBIfam" id="TIGR03695">
    <property type="entry name" value="menH_SHCHC"/>
    <property type="match status" value="1"/>
</dbReference>
<comment type="pathway">
    <text evidence="3">Quinol/quinone metabolism; 1,4-dihydroxy-2-naphthoate biosynthesis; 1,4-dihydroxy-2-naphthoate from chorismate: step 3/7.</text>
</comment>
<comment type="function">
    <text evidence="3">Catalyzes a proton abstraction reaction that results in 2,5-elimination of pyruvate from 2-succinyl-5-enolpyruvyl-6-hydroxy-3-cyclohexene-1-carboxylate (SEPHCHC) and the formation of 2-succinyl-6-hydroxy-2,4-cyclohexadiene-1-carboxylate (SHCHC).</text>
</comment>
<dbReference type="EC" id="4.2.99.20" evidence="3"/>
<dbReference type="InterPro" id="IPR000073">
    <property type="entry name" value="AB_hydrolase_1"/>
</dbReference>
<dbReference type="PRINTS" id="PR00111">
    <property type="entry name" value="ABHYDROLASE"/>
</dbReference>
<dbReference type="AlphaFoldDB" id="A0A378M9L6"/>
<dbReference type="InterPro" id="IPR022485">
    <property type="entry name" value="SHCHC_synthase_MenH"/>
</dbReference>
<evidence type="ECO:0000313" key="5">
    <source>
        <dbReference type="EMBL" id="STY43050.1"/>
    </source>
</evidence>
<dbReference type="UniPathway" id="UPA01057">
    <property type="reaction ID" value="UER00900"/>
</dbReference>
<reference evidence="5 6" key="1">
    <citation type="submission" date="2018-06" db="EMBL/GenBank/DDBJ databases">
        <authorList>
            <consortium name="Pathogen Informatics"/>
            <person name="Doyle S."/>
        </authorList>
    </citation>
    <scope>NUCLEOTIDE SEQUENCE [LARGE SCALE GENOMIC DNA]</scope>
    <source>
        <strain evidence="6">NCTC 10815</strain>
    </source>
</reference>
<dbReference type="EMBL" id="UGPG01000001">
    <property type="protein sequence ID" value="STY43050.1"/>
    <property type="molecule type" value="Genomic_DNA"/>
</dbReference>
<dbReference type="Pfam" id="PF00561">
    <property type="entry name" value="Abhydrolase_1"/>
    <property type="match status" value="1"/>
</dbReference>
<gene>
    <name evidence="3 5" type="primary">menH</name>
    <name evidence="5" type="ORF">NCTC10815_00331</name>
</gene>
<dbReference type="RefSeq" id="WP_115345544.1">
    <property type="nucleotide sequence ID" value="NZ_UGPG01000001.1"/>
</dbReference>
<protein>
    <recommendedName>
        <fullName evidence="3">Putative 2-succinyl-6-hydroxy-2,4-cyclohexadiene-1-carboxylate synthase</fullName>
        <shortName evidence="3">SHCHC synthase</shortName>
        <ecNumber evidence="3">4.2.99.20</ecNumber>
    </recommendedName>
</protein>
<dbReference type="Proteomes" id="UP000254879">
    <property type="component" value="Unassembled WGS sequence"/>
</dbReference>
<dbReference type="PANTHER" id="PTHR42916:SF1">
    <property type="entry name" value="PROTEIN PHYLLO, CHLOROPLASTIC"/>
    <property type="match status" value="1"/>
</dbReference>
<keyword evidence="2 3" id="KW-0456">Lyase</keyword>
<dbReference type="InterPro" id="IPR029058">
    <property type="entry name" value="AB_hydrolase_fold"/>
</dbReference>
<evidence type="ECO:0000256" key="3">
    <source>
        <dbReference type="HAMAP-Rule" id="MF_01660"/>
    </source>
</evidence>
<dbReference type="PANTHER" id="PTHR42916">
    <property type="entry name" value="2-SUCCINYL-5-ENOLPYRUVYL-6-HYDROXY-3-CYCLOHEXENE-1-CARBOXYLATE SYNTHASE"/>
    <property type="match status" value="1"/>
</dbReference>
<evidence type="ECO:0000313" key="6">
    <source>
        <dbReference type="Proteomes" id="UP000254879"/>
    </source>
</evidence>
<evidence type="ECO:0000256" key="1">
    <source>
        <dbReference type="ARBA" id="ARBA00022428"/>
    </source>
</evidence>
<name>A0A378M9L6_LISGR</name>
<dbReference type="Gene3D" id="3.40.50.1820">
    <property type="entry name" value="alpha/beta hydrolase"/>
    <property type="match status" value="1"/>
</dbReference>
<evidence type="ECO:0000259" key="4">
    <source>
        <dbReference type="Pfam" id="PF00561"/>
    </source>
</evidence>
<comment type="catalytic activity">
    <reaction evidence="3">
        <text>5-enolpyruvoyl-6-hydroxy-2-succinyl-cyclohex-3-ene-1-carboxylate = (1R,6R)-6-hydroxy-2-succinyl-cyclohexa-2,4-diene-1-carboxylate + pyruvate</text>
        <dbReference type="Rhea" id="RHEA:25597"/>
        <dbReference type="ChEBI" id="CHEBI:15361"/>
        <dbReference type="ChEBI" id="CHEBI:58689"/>
        <dbReference type="ChEBI" id="CHEBI:58818"/>
        <dbReference type="EC" id="4.2.99.20"/>
    </reaction>
</comment>
<dbReference type="GO" id="GO:0070205">
    <property type="term" value="F:2-succinyl-6-hydroxy-2,4-cyclohexadiene-1-carboxylate synthase activity"/>
    <property type="evidence" value="ECO:0007669"/>
    <property type="project" value="UniProtKB-UniRule"/>
</dbReference>
<feature type="domain" description="AB hydrolase-1" evidence="4">
    <location>
        <begin position="21"/>
        <end position="257"/>
    </location>
</feature>
<accession>A0A378M9L6</accession>
<organism evidence="5 6">
    <name type="scientific">Listeria grayi</name>
    <name type="common">Listeria murrayi</name>
    <dbReference type="NCBI Taxonomy" id="1641"/>
    <lineage>
        <taxon>Bacteria</taxon>
        <taxon>Bacillati</taxon>
        <taxon>Bacillota</taxon>
        <taxon>Bacilli</taxon>
        <taxon>Bacillales</taxon>
        <taxon>Listeriaceae</taxon>
        <taxon>Listeria</taxon>
    </lineage>
</organism>
<dbReference type="SUPFAM" id="SSF53474">
    <property type="entry name" value="alpha/beta-Hydrolases"/>
    <property type="match status" value="1"/>
</dbReference>
<dbReference type="GO" id="GO:0009234">
    <property type="term" value="P:menaquinone biosynthetic process"/>
    <property type="evidence" value="ECO:0007669"/>
    <property type="project" value="UniProtKB-UniRule"/>
</dbReference>
<keyword evidence="1 3" id="KW-0474">Menaquinone biosynthesis</keyword>
<comment type="pathway">
    <text evidence="3">Quinol/quinone metabolism; menaquinone biosynthesis.</text>
</comment>